<dbReference type="InterPro" id="IPR014284">
    <property type="entry name" value="RNA_pol_sigma-70_dom"/>
</dbReference>
<keyword evidence="2" id="KW-0805">Transcription regulation</keyword>
<dbReference type="PANTHER" id="PTHR43133:SF46">
    <property type="entry name" value="RNA POLYMERASE SIGMA-70 FACTOR ECF SUBFAMILY"/>
    <property type="match status" value="1"/>
</dbReference>
<dbReference type="EMBL" id="JAEHFJ010000001">
    <property type="protein sequence ID" value="MBJ2173231.1"/>
    <property type="molecule type" value="Genomic_DNA"/>
</dbReference>
<keyword evidence="3" id="KW-0731">Sigma factor</keyword>
<dbReference type="InterPro" id="IPR013325">
    <property type="entry name" value="RNA_pol_sigma_r2"/>
</dbReference>
<evidence type="ECO:0000256" key="1">
    <source>
        <dbReference type="ARBA" id="ARBA00010641"/>
    </source>
</evidence>
<organism evidence="5 6">
    <name type="scientific">Aureibaculum flavum</name>
    <dbReference type="NCBI Taxonomy" id="2795986"/>
    <lineage>
        <taxon>Bacteria</taxon>
        <taxon>Pseudomonadati</taxon>
        <taxon>Bacteroidota</taxon>
        <taxon>Flavobacteriia</taxon>
        <taxon>Flavobacteriales</taxon>
        <taxon>Flavobacteriaceae</taxon>
        <taxon>Aureibaculum</taxon>
    </lineage>
</organism>
<gene>
    <name evidence="5" type="ORF">JBL43_03225</name>
</gene>
<evidence type="ECO:0000256" key="3">
    <source>
        <dbReference type="ARBA" id="ARBA00023082"/>
    </source>
</evidence>
<name>A0ABS0WMP3_9FLAO</name>
<evidence type="ECO:0000313" key="5">
    <source>
        <dbReference type="EMBL" id="MBJ2173231.1"/>
    </source>
</evidence>
<comment type="similarity">
    <text evidence="1">Belongs to the sigma-70 factor family. ECF subfamily.</text>
</comment>
<dbReference type="NCBIfam" id="TIGR02937">
    <property type="entry name" value="sigma70-ECF"/>
    <property type="match status" value="1"/>
</dbReference>
<dbReference type="SUPFAM" id="SSF88946">
    <property type="entry name" value="Sigma2 domain of RNA polymerase sigma factors"/>
    <property type="match status" value="1"/>
</dbReference>
<accession>A0ABS0WMP3</accession>
<dbReference type="RefSeq" id="WP_198840018.1">
    <property type="nucleotide sequence ID" value="NZ_JAEHFJ010000001.1"/>
</dbReference>
<dbReference type="InterPro" id="IPR013324">
    <property type="entry name" value="RNA_pol_sigma_r3/r4-like"/>
</dbReference>
<evidence type="ECO:0000256" key="4">
    <source>
        <dbReference type="ARBA" id="ARBA00023163"/>
    </source>
</evidence>
<dbReference type="InterPro" id="IPR036388">
    <property type="entry name" value="WH-like_DNA-bd_sf"/>
</dbReference>
<proteinExistence type="inferred from homology"/>
<keyword evidence="6" id="KW-1185">Reference proteome</keyword>
<evidence type="ECO:0000256" key="2">
    <source>
        <dbReference type="ARBA" id="ARBA00023015"/>
    </source>
</evidence>
<dbReference type="Proteomes" id="UP000623301">
    <property type="component" value="Unassembled WGS sequence"/>
</dbReference>
<dbReference type="Gene3D" id="1.10.10.10">
    <property type="entry name" value="Winged helix-like DNA-binding domain superfamily/Winged helix DNA-binding domain"/>
    <property type="match status" value="1"/>
</dbReference>
<keyword evidence="4" id="KW-0804">Transcription</keyword>
<protein>
    <submittedName>
        <fullName evidence="5">Sigma-70 family RNA polymerase sigma factor</fullName>
    </submittedName>
</protein>
<reference evidence="5 6" key="1">
    <citation type="submission" date="2020-12" db="EMBL/GenBank/DDBJ databases">
        <title>Aureibaculum luteum sp. nov. and Aureibaculum flavum sp. nov., novel members of the family Flavobacteriaceae isolated from Antarctic intertidal sediments.</title>
        <authorList>
            <person name="He X."/>
            <person name="Zhang X."/>
        </authorList>
    </citation>
    <scope>NUCLEOTIDE SEQUENCE [LARGE SCALE GENOMIC DNA]</scope>
    <source>
        <strain evidence="5 6">A20</strain>
    </source>
</reference>
<comment type="caution">
    <text evidence="5">The sequence shown here is derived from an EMBL/GenBank/DDBJ whole genome shotgun (WGS) entry which is preliminary data.</text>
</comment>
<dbReference type="InterPro" id="IPR039425">
    <property type="entry name" value="RNA_pol_sigma-70-like"/>
</dbReference>
<dbReference type="SUPFAM" id="SSF88659">
    <property type="entry name" value="Sigma3 and sigma4 domains of RNA polymerase sigma factors"/>
    <property type="match status" value="1"/>
</dbReference>
<dbReference type="PANTHER" id="PTHR43133">
    <property type="entry name" value="RNA POLYMERASE ECF-TYPE SIGMA FACTO"/>
    <property type="match status" value="1"/>
</dbReference>
<evidence type="ECO:0000313" key="6">
    <source>
        <dbReference type="Proteomes" id="UP000623301"/>
    </source>
</evidence>
<dbReference type="Gene3D" id="1.10.1740.10">
    <property type="match status" value="1"/>
</dbReference>
<sequence length="189" mass="22494">MDKESVNNTLEKLRKGDEAAFKRIYEENREKFLNFAKRYNLSDDENIDAYQDAYVIFYENIMSGKIENFTSSISTYLFSIGKYLIMDILKKNKKQVSSEFNLSIVKEDDNFMETIEIEEKSISKEQQLLLTYFETLGKKCQELLTLFYYRGYTINEIMKKESYNSENVVKSQKSRCMKTLRERIKSDHL</sequence>